<keyword evidence="1" id="KW-0479">Metal-binding</keyword>
<dbReference type="SUPFAM" id="SSF57667">
    <property type="entry name" value="beta-beta-alpha zinc fingers"/>
    <property type="match status" value="1"/>
</dbReference>
<keyword evidence="1" id="KW-0862">Zinc</keyword>
<evidence type="ECO:0000259" key="3">
    <source>
        <dbReference type="PROSITE" id="PS50157"/>
    </source>
</evidence>
<dbReference type="AlphaFoldDB" id="A0AAN9A1Q1"/>
<dbReference type="Gene3D" id="3.30.160.60">
    <property type="entry name" value="Classic Zinc Finger"/>
    <property type="match status" value="1"/>
</dbReference>
<dbReference type="InterPro" id="IPR008598">
    <property type="entry name" value="Di19_Zn-bd"/>
</dbReference>
<dbReference type="EMBL" id="JAXCGZ010009463">
    <property type="protein sequence ID" value="KAK7077166.1"/>
    <property type="molecule type" value="Genomic_DNA"/>
</dbReference>
<accession>A0AAN9A1Q1</accession>
<proteinExistence type="predicted"/>
<keyword evidence="5" id="KW-1185">Reference proteome</keyword>
<dbReference type="InterPro" id="IPR036236">
    <property type="entry name" value="Znf_C2H2_sf"/>
</dbReference>
<name>A0AAN9A1Q1_HALRR</name>
<comment type="caution">
    <text evidence="4">The sequence shown here is derived from an EMBL/GenBank/DDBJ whole genome shotgun (WGS) entry which is preliminary data.</text>
</comment>
<dbReference type="PROSITE" id="PS50157">
    <property type="entry name" value="ZINC_FINGER_C2H2_2"/>
    <property type="match status" value="1"/>
</dbReference>
<evidence type="ECO:0000256" key="2">
    <source>
        <dbReference type="SAM" id="MobiDB-lite"/>
    </source>
</evidence>
<dbReference type="SMART" id="SM00355">
    <property type="entry name" value="ZnF_C2H2"/>
    <property type="match status" value="2"/>
</dbReference>
<dbReference type="InterPro" id="IPR013087">
    <property type="entry name" value="Znf_C2H2_type"/>
</dbReference>
<dbReference type="GO" id="GO:0008270">
    <property type="term" value="F:zinc ion binding"/>
    <property type="evidence" value="ECO:0007669"/>
    <property type="project" value="UniProtKB-KW"/>
</dbReference>
<gene>
    <name evidence="4" type="ORF">SK128_009775</name>
</gene>
<dbReference type="Pfam" id="PF05605">
    <property type="entry name" value="zf-Di19"/>
    <property type="match status" value="1"/>
</dbReference>
<feature type="region of interest" description="Disordered" evidence="2">
    <location>
        <begin position="222"/>
        <end position="257"/>
    </location>
</feature>
<dbReference type="Proteomes" id="UP001381693">
    <property type="component" value="Unassembled WGS sequence"/>
</dbReference>
<evidence type="ECO:0000313" key="5">
    <source>
        <dbReference type="Proteomes" id="UP001381693"/>
    </source>
</evidence>
<reference evidence="4 5" key="1">
    <citation type="submission" date="2023-11" db="EMBL/GenBank/DDBJ databases">
        <title>Halocaridina rubra genome assembly.</title>
        <authorList>
            <person name="Smith C."/>
        </authorList>
    </citation>
    <scope>NUCLEOTIDE SEQUENCE [LARGE SCALE GENOMIC DNA]</scope>
    <source>
        <strain evidence="4">EP-1</strain>
        <tissue evidence="4">Whole</tissue>
    </source>
</reference>
<organism evidence="4 5">
    <name type="scientific">Halocaridina rubra</name>
    <name type="common">Hawaiian red shrimp</name>
    <dbReference type="NCBI Taxonomy" id="373956"/>
    <lineage>
        <taxon>Eukaryota</taxon>
        <taxon>Metazoa</taxon>
        <taxon>Ecdysozoa</taxon>
        <taxon>Arthropoda</taxon>
        <taxon>Crustacea</taxon>
        <taxon>Multicrustacea</taxon>
        <taxon>Malacostraca</taxon>
        <taxon>Eumalacostraca</taxon>
        <taxon>Eucarida</taxon>
        <taxon>Decapoda</taxon>
        <taxon>Pleocyemata</taxon>
        <taxon>Caridea</taxon>
        <taxon>Atyoidea</taxon>
        <taxon>Atyidae</taxon>
        <taxon>Halocaridina</taxon>
    </lineage>
</organism>
<feature type="domain" description="C2H2-type" evidence="3">
    <location>
        <begin position="69"/>
        <end position="93"/>
    </location>
</feature>
<dbReference type="PROSITE" id="PS00028">
    <property type="entry name" value="ZINC_FINGER_C2H2_1"/>
    <property type="match status" value="2"/>
</dbReference>
<sequence length="257" mass="27285">MVGLASLTEQSAEGRLDLNGSVQDTPMLVFLQSKGIERKRDSDDADHDDGGVDIDGGCLTGGGVGAGQQRCPLCNKALSRWTSLRRHIEDKHTQGGAHICPICHHVYRTKNSLHNHLSVYHRGATGTRGRRGRYPSYTVLCPTNAHQLAALKAAARHTFREIANLSHDAAAAAVASATTTASSQDALATSTTDKPLSLAYSGSLGDVEDGRDMLQETGGFESLLGTDSEIPGSPSHSSHNSKNSTPQKEMAVAEIME</sequence>
<evidence type="ECO:0000313" key="4">
    <source>
        <dbReference type="EMBL" id="KAK7077166.1"/>
    </source>
</evidence>
<evidence type="ECO:0000256" key="1">
    <source>
        <dbReference type="PROSITE-ProRule" id="PRU00042"/>
    </source>
</evidence>
<feature type="compositionally biased region" description="Low complexity" evidence="2">
    <location>
        <begin position="233"/>
        <end position="244"/>
    </location>
</feature>
<keyword evidence="1" id="KW-0863">Zinc-finger</keyword>
<protein>
    <recommendedName>
        <fullName evidence="3">C2H2-type domain-containing protein</fullName>
    </recommendedName>
</protein>